<name>A0A381PDU2_9ZZZZ</name>
<dbReference type="EMBL" id="UINC01000952">
    <property type="protein sequence ID" value="SUZ65166.1"/>
    <property type="molecule type" value="Genomic_DNA"/>
</dbReference>
<dbReference type="AlphaFoldDB" id="A0A381PDU2"/>
<reference evidence="2" key="1">
    <citation type="submission" date="2018-05" db="EMBL/GenBank/DDBJ databases">
        <authorList>
            <person name="Lanie J.A."/>
            <person name="Ng W.-L."/>
            <person name="Kazmierczak K.M."/>
            <person name="Andrzejewski T.M."/>
            <person name="Davidsen T.M."/>
            <person name="Wayne K.J."/>
            <person name="Tettelin H."/>
            <person name="Glass J.I."/>
            <person name="Rusch D."/>
            <person name="Podicherti R."/>
            <person name="Tsui H.-C.T."/>
            <person name="Winkler M.E."/>
        </authorList>
    </citation>
    <scope>NUCLEOTIDE SEQUENCE</scope>
</reference>
<protein>
    <recommendedName>
        <fullName evidence="3">ABC transmembrane type-1 domain-containing protein</fullName>
    </recommendedName>
</protein>
<proteinExistence type="predicted"/>
<gene>
    <name evidence="2" type="ORF">METZ01_LOCUS18020</name>
</gene>
<keyword evidence="1" id="KW-0812">Transmembrane</keyword>
<evidence type="ECO:0008006" key="3">
    <source>
        <dbReference type="Google" id="ProtNLM"/>
    </source>
</evidence>
<evidence type="ECO:0000256" key="1">
    <source>
        <dbReference type="SAM" id="Phobius"/>
    </source>
</evidence>
<organism evidence="2">
    <name type="scientific">marine metagenome</name>
    <dbReference type="NCBI Taxonomy" id="408172"/>
    <lineage>
        <taxon>unclassified sequences</taxon>
        <taxon>metagenomes</taxon>
        <taxon>ecological metagenomes</taxon>
    </lineage>
</organism>
<keyword evidence="1" id="KW-1133">Transmembrane helix</keyword>
<sequence>MLKALNELRSNTRKHGLWYALKDLFRKYGWKVGVVLFLYYLIRDVILYIIIPYLIFKGLIGS</sequence>
<keyword evidence="1" id="KW-0472">Membrane</keyword>
<feature type="transmembrane region" description="Helical" evidence="1">
    <location>
        <begin position="32"/>
        <end position="56"/>
    </location>
</feature>
<evidence type="ECO:0000313" key="2">
    <source>
        <dbReference type="EMBL" id="SUZ65166.1"/>
    </source>
</evidence>
<accession>A0A381PDU2</accession>